<sequence length="338" mass="37575">MAVTIEDIAREAGVSIATVSRVINKTKPVSAELRDRVYEVIEKNHFKPNSLAQGLITKKTNTIGIIVPDISNAVFGKLTKGINSVFAQEGYTVVLCESQGELEKELKLLGILEEKQIEGLLFAGVDVNHTLVERMRKRNYPVVLVTQEASEDEEAVHTVIHNNVEAMYDAVKFLLDNGHERIAYLGGPKNDFSSGKKRVIGYKKALEEAGIEVKDSYIAQGDFSFEAGYQGMKKLYEENSKLPTAVVTGSDVIAVGAIQYLDNMRVKIPDDISIMGFDDSEFATYIKPELSTVRISYYDEGVKAAEMLRELMDGSTEAPMKEYVPHKIIRRSTTKNLN</sequence>
<feature type="domain" description="HTH lacI-type" evidence="4">
    <location>
        <begin position="3"/>
        <end position="57"/>
    </location>
</feature>
<evidence type="ECO:0000313" key="6">
    <source>
        <dbReference type="Proteomes" id="UP001446032"/>
    </source>
</evidence>
<dbReference type="SUPFAM" id="SSF53822">
    <property type="entry name" value="Periplasmic binding protein-like I"/>
    <property type="match status" value="1"/>
</dbReference>
<dbReference type="Gene3D" id="3.40.50.2300">
    <property type="match status" value="2"/>
</dbReference>
<protein>
    <submittedName>
        <fullName evidence="5">LacI family DNA-binding transcriptional regulator</fullName>
    </submittedName>
</protein>
<dbReference type="InterPro" id="IPR028082">
    <property type="entry name" value="Peripla_BP_I"/>
</dbReference>
<comment type="caution">
    <text evidence="5">The sequence shown here is derived from an EMBL/GenBank/DDBJ whole genome shotgun (WGS) entry which is preliminary data.</text>
</comment>
<accession>A0ABV1AI08</accession>
<dbReference type="PROSITE" id="PS00356">
    <property type="entry name" value="HTH_LACI_1"/>
    <property type="match status" value="1"/>
</dbReference>
<dbReference type="PANTHER" id="PTHR30146">
    <property type="entry name" value="LACI-RELATED TRANSCRIPTIONAL REPRESSOR"/>
    <property type="match status" value="1"/>
</dbReference>
<dbReference type="CDD" id="cd06267">
    <property type="entry name" value="PBP1_LacI_sugar_binding-like"/>
    <property type="match status" value="1"/>
</dbReference>
<evidence type="ECO:0000256" key="2">
    <source>
        <dbReference type="ARBA" id="ARBA00023125"/>
    </source>
</evidence>
<dbReference type="Proteomes" id="UP001446032">
    <property type="component" value="Unassembled WGS sequence"/>
</dbReference>
<dbReference type="SUPFAM" id="SSF47413">
    <property type="entry name" value="lambda repressor-like DNA-binding domains"/>
    <property type="match status" value="1"/>
</dbReference>
<dbReference type="SMART" id="SM00354">
    <property type="entry name" value="HTH_LACI"/>
    <property type="match status" value="1"/>
</dbReference>
<keyword evidence="2 5" id="KW-0238">DNA-binding</keyword>
<dbReference type="Gene3D" id="1.10.260.40">
    <property type="entry name" value="lambda repressor-like DNA-binding domains"/>
    <property type="match status" value="1"/>
</dbReference>
<dbReference type="PROSITE" id="PS50932">
    <property type="entry name" value="HTH_LACI_2"/>
    <property type="match status" value="1"/>
</dbReference>
<name>A0ABV1AI08_9FIRM</name>
<dbReference type="InterPro" id="IPR000843">
    <property type="entry name" value="HTH_LacI"/>
</dbReference>
<keyword evidence="1" id="KW-0805">Transcription regulation</keyword>
<keyword evidence="6" id="KW-1185">Reference proteome</keyword>
<evidence type="ECO:0000256" key="3">
    <source>
        <dbReference type="ARBA" id="ARBA00023163"/>
    </source>
</evidence>
<dbReference type="CDD" id="cd01392">
    <property type="entry name" value="HTH_LacI"/>
    <property type="match status" value="1"/>
</dbReference>
<dbReference type="RefSeq" id="WP_022214052.1">
    <property type="nucleotide sequence ID" value="NZ_JBBMEI010000002.1"/>
</dbReference>
<reference evidence="5 6" key="1">
    <citation type="submission" date="2024-03" db="EMBL/GenBank/DDBJ databases">
        <title>Human intestinal bacterial collection.</title>
        <authorList>
            <person name="Pauvert C."/>
            <person name="Hitch T.C.A."/>
            <person name="Clavel T."/>
        </authorList>
    </citation>
    <scope>NUCLEOTIDE SEQUENCE [LARGE SCALE GENOMIC DNA]</scope>
    <source>
        <strain evidence="5 6">CLA-AA-H95</strain>
    </source>
</reference>
<gene>
    <name evidence="5" type="ORF">WMO75_01445</name>
</gene>
<dbReference type="PANTHER" id="PTHR30146:SF109">
    <property type="entry name" value="HTH-TYPE TRANSCRIPTIONAL REGULATOR GALS"/>
    <property type="match status" value="1"/>
</dbReference>
<proteinExistence type="predicted"/>
<dbReference type="InterPro" id="IPR046335">
    <property type="entry name" value="LacI/GalR-like_sensor"/>
</dbReference>
<dbReference type="Pfam" id="PF00356">
    <property type="entry name" value="LacI"/>
    <property type="match status" value="1"/>
</dbReference>
<dbReference type="Pfam" id="PF13377">
    <property type="entry name" value="Peripla_BP_3"/>
    <property type="match status" value="1"/>
</dbReference>
<evidence type="ECO:0000256" key="1">
    <source>
        <dbReference type="ARBA" id="ARBA00023015"/>
    </source>
</evidence>
<dbReference type="GO" id="GO:0003677">
    <property type="term" value="F:DNA binding"/>
    <property type="evidence" value="ECO:0007669"/>
    <property type="project" value="UniProtKB-KW"/>
</dbReference>
<evidence type="ECO:0000313" key="5">
    <source>
        <dbReference type="EMBL" id="MEQ2357016.1"/>
    </source>
</evidence>
<dbReference type="PRINTS" id="PR00036">
    <property type="entry name" value="HTHLACI"/>
</dbReference>
<dbReference type="EMBL" id="JBBMEI010000002">
    <property type="protein sequence ID" value="MEQ2357016.1"/>
    <property type="molecule type" value="Genomic_DNA"/>
</dbReference>
<dbReference type="InterPro" id="IPR010982">
    <property type="entry name" value="Lambda_DNA-bd_dom_sf"/>
</dbReference>
<keyword evidence="3" id="KW-0804">Transcription</keyword>
<evidence type="ECO:0000259" key="4">
    <source>
        <dbReference type="PROSITE" id="PS50932"/>
    </source>
</evidence>
<organism evidence="5 6">
    <name type="scientific">Blautia intestinihominis</name>
    <dbReference type="NCBI Taxonomy" id="3133152"/>
    <lineage>
        <taxon>Bacteria</taxon>
        <taxon>Bacillati</taxon>
        <taxon>Bacillota</taxon>
        <taxon>Clostridia</taxon>
        <taxon>Lachnospirales</taxon>
        <taxon>Lachnospiraceae</taxon>
        <taxon>Blautia</taxon>
    </lineage>
</organism>